<dbReference type="EMBL" id="AEQN01000005">
    <property type="protein sequence ID" value="EFV02683.1"/>
    <property type="molecule type" value="Genomic_DNA"/>
</dbReference>
<evidence type="ECO:0000256" key="1">
    <source>
        <dbReference type="SAM" id="MobiDB-lite"/>
    </source>
</evidence>
<gene>
    <name evidence="2" type="ORF">HMP0721_0157</name>
</gene>
<protein>
    <submittedName>
        <fullName evidence="2">Uncharacterized protein</fullName>
    </submittedName>
</protein>
<feature type="compositionally biased region" description="Basic and acidic residues" evidence="1">
    <location>
        <begin position="7"/>
        <end position="17"/>
    </location>
</feature>
<feature type="region of interest" description="Disordered" evidence="1">
    <location>
        <begin position="1"/>
        <end position="21"/>
    </location>
</feature>
<dbReference type="AlphaFoldDB" id="E6MDS4"/>
<dbReference type="Proteomes" id="UP000004754">
    <property type="component" value="Unassembled WGS sequence"/>
</dbReference>
<name>E6MDS4_9FIRM</name>
<proteinExistence type="predicted"/>
<reference evidence="2 3" key="1">
    <citation type="submission" date="2010-12" db="EMBL/GenBank/DDBJ databases">
        <authorList>
            <person name="Muzny D."/>
            <person name="Qin X."/>
            <person name="Deng J."/>
            <person name="Jiang H."/>
            <person name="Liu Y."/>
            <person name="Qu J."/>
            <person name="Song X.-Z."/>
            <person name="Zhang L."/>
            <person name="Thornton R."/>
            <person name="Coyle M."/>
            <person name="Francisco L."/>
            <person name="Jackson L."/>
            <person name="Javaid M."/>
            <person name="Korchina V."/>
            <person name="Kovar C."/>
            <person name="Mata R."/>
            <person name="Mathew T."/>
            <person name="Ngo R."/>
            <person name="Nguyen L."/>
            <person name="Nguyen N."/>
            <person name="Okwuonu G."/>
            <person name="Ongeri F."/>
            <person name="Pham C."/>
            <person name="Simmons D."/>
            <person name="Wilczek-Boney K."/>
            <person name="Hale W."/>
            <person name="Jakkamsetti A."/>
            <person name="Pham P."/>
            <person name="Ruth R."/>
            <person name="San Lucas F."/>
            <person name="Warren J."/>
            <person name="Zhang J."/>
            <person name="Zhao Z."/>
            <person name="Zhou C."/>
            <person name="Zhu D."/>
            <person name="Lee S."/>
            <person name="Bess C."/>
            <person name="Blankenburg K."/>
            <person name="Forbes L."/>
            <person name="Fu Q."/>
            <person name="Gubbala S."/>
            <person name="Hirani K."/>
            <person name="Jayaseelan J.C."/>
            <person name="Lara F."/>
            <person name="Munidasa M."/>
            <person name="Palculict T."/>
            <person name="Patil S."/>
            <person name="Pu L.-L."/>
            <person name="Saada N."/>
            <person name="Tang L."/>
            <person name="Weissenberger G."/>
            <person name="Zhu Y."/>
            <person name="Hemphill L."/>
            <person name="Shang Y."/>
            <person name="Youmans B."/>
            <person name="Ayvaz T."/>
            <person name="Ross M."/>
            <person name="Santibanez J."/>
            <person name="Aqrawi P."/>
            <person name="Gross S."/>
            <person name="Joshi V."/>
            <person name="Fowler G."/>
            <person name="Nazareth L."/>
            <person name="Reid J."/>
            <person name="Worley K."/>
            <person name="Petrosino J."/>
            <person name="Highlander S."/>
            <person name="Gibbs R."/>
        </authorList>
    </citation>
    <scope>NUCLEOTIDE SEQUENCE [LARGE SCALE GENOMIC DNA]</scope>
    <source>
        <strain evidence="2 3">ATCC 23263</strain>
    </source>
</reference>
<comment type="caution">
    <text evidence="2">The sequence shown here is derived from an EMBL/GenBank/DDBJ whole genome shotgun (WGS) entry which is preliminary data.</text>
</comment>
<dbReference type="HOGENOM" id="CLU_2668233_0_0_9"/>
<evidence type="ECO:0000313" key="2">
    <source>
        <dbReference type="EMBL" id="EFV02683.1"/>
    </source>
</evidence>
<sequence>MHWRFGFNERLREETDRSGGSSFNGVLPSIRMASKAPGEILFLQRAFNNSMGHGESAFEDWRKALAGEARSFLDC</sequence>
<evidence type="ECO:0000313" key="3">
    <source>
        <dbReference type="Proteomes" id="UP000004754"/>
    </source>
</evidence>
<keyword evidence="3" id="KW-1185">Reference proteome</keyword>
<accession>E6MDS4</accession>
<dbReference type="STRING" id="887929.HMP0721_0157"/>
<organism evidence="2 3">
    <name type="scientific">Pseudoramibacter alactolyticus ATCC 23263</name>
    <dbReference type="NCBI Taxonomy" id="887929"/>
    <lineage>
        <taxon>Bacteria</taxon>
        <taxon>Bacillati</taxon>
        <taxon>Bacillota</taxon>
        <taxon>Clostridia</taxon>
        <taxon>Eubacteriales</taxon>
        <taxon>Eubacteriaceae</taxon>
        <taxon>Pseudoramibacter</taxon>
    </lineage>
</organism>